<keyword evidence="1" id="KW-0472">Membrane</keyword>
<proteinExistence type="predicted"/>
<gene>
    <name evidence="3" type="ORF">PS918_02749</name>
</gene>
<evidence type="ECO:0000256" key="2">
    <source>
        <dbReference type="SAM" id="SignalP"/>
    </source>
</evidence>
<evidence type="ECO:0000313" key="4">
    <source>
        <dbReference type="Proteomes" id="UP000326611"/>
    </source>
</evidence>
<sequence precursor="true">MMSAYVRAVVLMVLFAQYPCAVFADLPSPTKSPEPPPWFRPQLTNEQIPSAEFLILEKLVTQYGDESAIRQASIKEDSSAESPAVIVAIVAVLFAIFVPYMQDKSNKKQELSKLTFEIWSKYLEGYAEHGAVLDFLGSRPTRDDAEFIRVQRFRNWLNSIAALGNKSMLSNEMMATLGMTQVLKGFLADLNLAVDSFKKDASPLDLVAIHWKQKYETELGDCTPMTVWLATLTSIKL</sequence>
<accession>A0A5E7SQM5</accession>
<dbReference type="EMBL" id="CABVIY010000003">
    <property type="protein sequence ID" value="VVP85653.1"/>
    <property type="molecule type" value="Genomic_DNA"/>
</dbReference>
<name>A0A5E7SQM5_PSEFL</name>
<evidence type="ECO:0000313" key="3">
    <source>
        <dbReference type="EMBL" id="VVP85653.1"/>
    </source>
</evidence>
<feature type="signal peptide" evidence="2">
    <location>
        <begin position="1"/>
        <end position="24"/>
    </location>
</feature>
<evidence type="ECO:0000256" key="1">
    <source>
        <dbReference type="SAM" id="Phobius"/>
    </source>
</evidence>
<dbReference type="Proteomes" id="UP000326611">
    <property type="component" value="Unassembled WGS sequence"/>
</dbReference>
<keyword evidence="1" id="KW-1133">Transmembrane helix</keyword>
<organism evidence="3 4">
    <name type="scientific">Pseudomonas fluorescens</name>
    <dbReference type="NCBI Taxonomy" id="294"/>
    <lineage>
        <taxon>Bacteria</taxon>
        <taxon>Pseudomonadati</taxon>
        <taxon>Pseudomonadota</taxon>
        <taxon>Gammaproteobacteria</taxon>
        <taxon>Pseudomonadales</taxon>
        <taxon>Pseudomonadaceae</taxon>
        <taxon>Pseudomonas</taxon>
    </lineage>
</organism>
<protein>
    <submittedName>
        <fullName evidence="3">Uncharacterized protein</fullName>
    </submittedName>
</protein>
<keyword evidence="1" id="KW-0812">Transmembrane</keyword>
<feature type="transmembrane region" description="Helical" evidence="1">
    <location>
        <begin position="83"/>
        <end position="101"/>
    </location>
</feature>
<feature type="chain" id="PRO_5023116610" evidence="2">
    <location>
        <begin position="25"/>
        <end position="237"/>
    </location>
</feature>
<keyword evidence="2" id="KW-0732">Signal</keyword>
<dbReference type="AlphaFoldDB" id="A0A5E7SQM5"/>
<reference evidence="3 4" key="1">
    <citation type="submission" date="2019-09" db="EMBL/GenBank/DDBJ databases">
        <authorList>
            <person name="Chandra G."/>
            <person name="Truman W A."/>
        </authorList>
    </citation>
    <scope>NUCLEOTIDE SEQUENCE [LARGE SCALE GENOMIC DNA]</scope>
    <source>
        <strain evidence="3">PS918</strain>
    </source>
</reference>